<dbReference type="EMBL" id="CP028858">
    <property type="protein sequence ID" value="AWB27447.1"/>
    <property type="molecule type" value="Genomic_DNA"/>
</dbReference>
<dbReference type="InterPro" id="IPR002372">
    <property type="entry name" value="PQQ_rpt_dom"/>
</dbReference>
<dbReference type="Proteomes" id="UP000244727">
    <property type="component" value="Chromosome"/>
</dbReference>
<evidence type="ECO:0000259" key="1">
    <source>
        <dbReference type="Pfam" id="PF13360"/>
    </source>
</evidence>
<sequence>MRSGGLTSRRRFLSVLGAGTLSIVGATGQTASAETERSNWAYDTGEGFWDSSPTVVNGTVFAAGTETLYAIDANAGTERWVHEFDHLGTSSPAVVDGTVFVGDQNGVVTALDAETGAERWAFETDDVVDSSPTVVDGTVFVGSWDDSVYAIDAETGIERWSVETHEGVVSSPVVTGGVLYVGSMDGRLYALDAATGTEQWRFETDGPINASPTVASGTVFVPSFDRHLYALDAKTGTEQWSVELHPPIDWDFGGYTGRLRSSPTVANGTVYVGSFGKALHALDAETGALEWHFESEHVFQSSPTVVSDTVFVGSNSGGVVALDTADGSTRWADENAPSVSASPTVADGTVFVVDYDGVIHALDADVIGSGEGSRARLGTLGHHGSWQYADQEIDIPGGLLMTARRSLQDPGIPELLVGGGIVGSAGFLAHKKWNRSRPGENG</sequence>
<dbReference type="RefSeq" id="WP_108381816.1">
    <property type="nucleotide sequence ID" value="NZ_CP028858.1"/>
</dbReference>
<keyword evidence="3" id="KW-1185">Reference proteome</keyword>
<dbReference type="PANTHER" id="PTHR34512">
    <property type="entry name" value="CELL SURFACE PROTEIN"/>
    <property type="match status" value="1"/>
</dbReference>
<feature type="domain" description="Pyrrolo-quinoline quinone repeat" evidence="1">
    <location>
        <begin position="168"/>
        <end position="243"/>
    </location>
</feature>
<feature type="domain" description="Pyrrolo-quinoline quinone repeat" evidence="1">
    <location>
        <begin position="279"/>
        <end position="365"/>
    </location>
</feature>
<dbReference type="GeneID" id="36512216"/>
<dbReference type="PROSITE" id="PS51318">
    <property type="entry name" value="TAT"/>
    <property type="match status" value="1"/>
</dbReference>
<dbReference type="InterPro" id="IPR018391">
    <property type="entry name" value="PQQ_b-propeller_rpt"/>
</dbReference>
<dbReference type="InterPro" id="IPR006311">
    <property type="entry name" value="TAT_signal"/>
</dbReference>
<dbReference type="Gene3D" id="2.40.10.480">
    <property type="match status" value="2"/>
</dbReference>
<reference evidence="2 3" key="1">
    <citation type="submission" date="2018-04" db="EMBL/GenBank/DDBJ databases">
        <title>Halococcoides cellulosivorans gen. nov., sp. nov., an extremely halophilic cellulose-utilizing haloarchaeon from hypersaline lakes.</title>
        <authorList>
            <person name="Sorokin D.Y."/>
            <person name="Toshchakov S.V."/>
            <person name="Samarov N.I."/>
            <person name="Korzhenkov A."/>
            <person name="Kublanov I.V."/>
        </authorList>
    </citation>
    <scope>NUCLEOTIDE SEQUENCE [LARGE SCALE GENOMIC DNA]</scope>
    <source>
        <strain evidence="2 3">HArcel1</strain>
    </source>
</reference>
<evidence type="ECO:0000313" key="2">
    <source>
        <dbReference type="EMBL" id="AWB27447.1"/>
    </source>
</evidence>
<dbReference type="SMART" id="SM00564">
    <property type="entry name" value="PQQ"/>
    <property type="match status" value="8"/>
</dbReference>
<feature type="domain" description="Pyrrolo-quinoline quinone repeat" evidence="1">
    <location>
        <begin position="66"/>
        <end position="166"/>
    </location>
</feature>
<evidence type="ECO:0000313" key="3">
    <source>
        <dbReference type="Proteomes" id="UP000244727"/>
    </source>
</evidence>
<accession>A0A2R4X0X2</accession>
<proteinExistence type="predicted"/>
<gene>
    <name evidence="2" type="ORF">HARCEL1_06875</name>
</gene>
<name>A0A2R4X0X2_9EURY</name>
<dbReference type="Gene3D" id="2.130.10.10">
    <property type="entry name" value="YVTN repeat-like/Quinoprotein amine dehydrogenase"/>
    <property type="match status" value="1"/>
</dbReference>
<dbReference type="PANTHER" id="PTHR34512:SF30">
    <property type="entry name" value="OUTER MEMBRANE PROTEIN ASSEMBLY FACTOR BAMB"/>
    <property type="match status" value="1"/>
</dbReference>
<dbReference type="Gene3D" id="2.40.128.630">
    <property type="match status" value="1"/>
</dbReference>
<protein>
    <recommendedName>
        <fullName evidence="1">Pyrrolo-quinoline quinone repeat domain-containing protein</fullName>
    </recommendedName>
</protein>
<dbReference type="AlphaFoldDB" id="A0A2R4X0X2"/>
<dbReference type="InterPro" id="IPR015943">
    <property type="entry name" value="WD40/YVTN_repeat-like_dom_sf"/>
</dbReference>
<dbReference type="Pfam" id="PF13360">
    <property type="entry name" value="PQQ_2"/>
    <property type="match status" value="3"/>
</dbReference>
<dbReference type="SUPFAM" id="SSF50998">
    <property type="entry name" value="Quinoprotein alcohol dehydrogenase-like"/>
    <property type="match status" value="2"/>
</dbReference>
<dbReference type="KEGG" id="harc:HARCEL1_06875"/>
<dbReference type="InterPro" id="IPR011047">
    <property type="entry name" value="Quinoprotein_ADH-like_sf"/>
</dbReference>
<organism evidence="2 3">
    <name type="scientific">Halococcoides cellulosivorans</name>
    <dbReference type="NCBI Taxonomy" id="1679096"/>
    <lineage>
        <taxon>Archaea</taxon>
        <taxon>Methanobacteriati</taxon>
        <taxon>Methanobacteriota</taxon>
        <taxon>Stenosarchaea group</taxon>
        <taxon>Halobacteria</taxon>
        <taxon>Halobacteriales</taxon>
        <taxon>Haloarculaceae</taxon>
        <taxon>Halococcoides</taxon>
    </lineage>
</organism>